<keyword evidence="5" id="KW-0378">Hydrolase</keyword>
<dbReference type="GO" id="GO:0005576">
    <property type="term" value="C:extracellular region"/>
    <property type="evidence" value="ECO:0007669"/>
    <property type="project" value="TreeGrafter"/>
</dbReference>
<dbReference type="PROSITE" id="PS52029">
    <property type="entry name" value="LD_TPASE"/>
    <property type="match status" value="1"/>
</dbReference>
<dbReference type="GO" id="GO:0016757">
    <property type="term" value="F:glycosyltransferase activity"/>
    <property type="evidence" value="ECO:0007669"/>
    <property type="project" value="UniProtKB-KW"/>
</dbReference>
<dbReference type="PANTHER" id="PTHR30582:SF24">
    <property type="entry name" value="L,D-TRANSPEPTIDASE ERFK_SRFK-RELATED"/>
    <property type="match status" value="1"/>
</dbReference>
<dbReference type="OrthoDB" id="9787225at2"/>
<accession>A0A0P0URJ9</accession>
<dbReference type="AlphaFoldDB" id="A0A0P0URJ9"/>
<dbReference type="EMBL" id="AP013042">
    <property type="protein sequence ID" value="BAS67588.1"/>
    <property type="molecule type" value="Genomic_DNA"/>
</dbReference>
<evidence type="ECO:0000313" key="12">
    <source>
        <dbReference type="Proteomes" id="UP000067399"/>
    </source>
</evidence>
<evidence type="ECO:0000256" key="6">
    <source>
        <dbReference type="ARBA" id="ARBA00022960"/>
    </source>
</evidence>
<evidence type="ECO:0000313" key="11">
    <source>
        <dbReference type="EMBL" id="BAS67588.1"/>
    </source>
</evidence>
<proteinExistence type="inferred from homology"/>
<dbReference type="STRING" id="1303921.BSEPE_0581"/>
<evidence type="ECO:0000256" key="3">
    <source>
        <dbReference type="ARBA" id="ARBA00022676"/>
    </source>
</evidence>
<organism evidence="11 12">
    <name type="scientific">endosymbiont of Bathymodiolus septemdierum str. Myojin knoll</name>
    <dbReference type="NCBI Taxonomy" id="1303921"/>
    <lineage>
        <taxon>Bacteria</taxon>
        <taxon>Pseudomonadati</taxon>
        <taxon>Pseudomonadota</taxon>
        <taxon>Gammaproteobacteria</taxon>
        <taxon>sulfur-oxidizing symbionts</taxon>
    </lineage>
</organism>
<feature type="active site" description="Nucleophile" evidence="9">
    <location>
        <position position="122"/>
    </location>
</feature>
<protein>
    <submittedName>
        <fullName evidence="11">ErfK/YbiS/YcfS/YnhG family protein</fullName>
    </submittedName>
</protein>
<dbReference type="GO" id="GO:0071555">
    <property type="term" value="P:cell wall organization"/>
    <property type="evidence" value="ECO:0007669"/>
    <property type="project" value="UniProtKB-UniRule"/>
</dbReference>
<evidence type="ECO:0000256" key="5">
    <source>
        <dbReference type="ARBA" id="ARBA00022801"/>
    </source>
</evidence>
<dbReference type="GO" id="GO:0071972">
    <property type="term" value="F:peptidoglycan L,D-transpeptidase activity"/>
    <property type="evidence" value="ECO:0007669"/>
    <property type="project" value="TreeGrafter"/>
</dbReference>
<dbReference type="InterPro" id="IPR050979">
    <property type="entry name" value="LD-transpeptidase"/>
</dbReference>
<name>A0A0P0URJ9_9GAMM</name>
<keyword evidence="4" id="KW-0808">Transferase</keyword>
<dbReference type="PANTHER" id="PTHR30582">
    <property type="entry name" value="L,D-TRANSPEPTIDASE"/>
    <property type="match status" value="1"/>
</dbReference>
<dbReference type="InterPro" id="IPR038063">
    <property type="entry name" value="Transpep_catalytic_dom"/>
</dbReference>
<feature type="active site" description="Proton donor/acceptor" evidence="9">
    <location>
        <position position="106"/>
    </location>
</feature>
<dbReference type="RefSeq" id="WP_066043895.1">
    <property type="nucleotide sequence ID" value="NZ_AP013042.1"/>
</dbReference>
<evidence type="ECO:0000259" key="10">
    <source>
        <dbReference type="PROSITE" id="PS52029"/>
    </source>
</evidence>
<dbReference type="Gene3D" id="2.40.440.10">
    <property type="entry name" value="L,D-transpeptidase catalytic domain-like"/>
    <property type="match status" value="1"/>
</dbReference>
<dbReference type="UniPathway" id="UPA00219"/>
<comment type="pathway">
    <text evidence="1 9">Cell wall biogenesis; peptidoglycan biosynthesis.</text>
</comment>
<dbReference type="GO" id="GO:0018104">
    <property type="term" value="P:peptidoglycan-protein cross-linking"/>
    <property type="evidence" value="ECO:0007669"/>
    <property type="project" value="TreeGrafter"/>
</dbReference>
<keyword evidence="7 9" id="KW-0573">Peptidoglycan synthesis</keyword>
<evidence type="ECO:0000256" key="8">
    <source>
        <dbReference type="ARBA" id="ARBA00023316"/>
    </source>
</evidence>
<dbReference type="GO" id="GO:0008360">
    <property type="term" value="P:regulation of cell shape"/>
    <property type="evidence" value="ECO:0007669"/>
    <property type="project" value="UniProtKB-UniRule"/>
</dbReference>
<evidence type="ECO:0000256" key="1">
    <source>
        <dbReference type="ARBA" id="ARBA00004752"/>
    </source>
</evidence>
<dbReference type="Pfam" id="PF03734">
    <property type="entry name" value="YkuD"/>
    <property type="match status" value="1"/>
</dbReference>
<keyword evidence="3" id="KW-0328">Glycosyltransferase</keyword>
<evidence type="ECO:0000256" key="4">
    <source>
        <dbReference type="ARBA" id="ARBA00022679"/>
    </source>
</evidence>
<keyword evidence="6 9" id="KW-0133">Cell shape</keyword>
<evidence type="ECO:0000256" key="7">
    <source>
        <dbReference type="ARBA" id="ARBA00022984"/>
    </source>
</evidence>
<dbReference type="KEGG" id="ebh:BSEPE_0581"/>
<comment type="similarity">
    <text evidence="2">Belongs to the YkuD family.</text>
</comment>
<reference evidence="11 12" key="1">
    <citation type="journal article" date="2000" name="Mar. Ecol. Prog. Ser.">
        <title>Phylogenetic characterization of endosymbionts in three hydrothermal vent mussels: influence on host distributions.</title>
        <authorList>
            <person name="Fujiwara Y."/>
            <person name="Takai K."/>
            <person name="Uematsu K."/>
            <person name="Tsuchida S."/>
            <person name="Hunt J.C."/>
            <person name="Hashimoto J."/>
        </authorList>
    </citation>
    <scope>NUCLEOTIDE SEQUENCE [LARGE SCALE GENOMIC DNA]</scope>
    <source>
        <strain evidence="11 12">Myojin Knoll</strain>
    </source>
</reference>
<dbReference type="InterPro" id="IPR005490">
    <property type="entry name" value="LD_TPept_cat_dom"/>
</dbReference>
<dbReference type="CDD" id="cd16913">
    <property type="entry name" value="YkuD_like"/>
    <property type="match status" value="1"/>
</dbReference>
<dbReference type="SUPFAM" id="SSF141523">
    <property type="entry name" value="L,D-transpeptidase catalytic domain-like"/>
    <property type="match status" value="1"/>
</dbReference>
<feature type="domain" description="L,D-TPase catalytic" evidence="10">
    <location>
        <begin position="1"/>
        <end position="146"/>
    </location>
</feature>
<keyword evidence="8 9" id="KW-0961">Cell wall biogenesis/degradation</keyword>
<keyword evidence="12" id="KW-1185">Reference proteome</keyword>
<dbReference type="Proteomes" id="UP000067399">
    <property type="component" value="Chromosome"/>
</dbReference>
<sequence length="147" mass="16260">MIEINIAQQTLNFKGETYSISTAKNGIGEKEGSFCTPTGRFKVAEKIGDGLEVGAVLAGRVATGEVFSQALLTKNPDRDWILTRILWLDGVEKHNQNTKERYIYIHGAPDEALMGVPESKGCIRMHNKELIELFDAVQVGEKVVIIK</sequence>
<gene>
    <name evidence="11" type="ORF">BSEPE_0581</name>
</gene>
<evidence type="ECO:0000256" key="9">
    <source>
        <dbReference type="PROSITE-ProRule" id="PRU01373"/>
    </source>
</evidence>
<evidence type="ECO:0000256" key="2">
    <source>
        <dbReference type="ARBA" id="ARBA00005992"/>
    </source>
</evidence>
<reference evidence="11 12" key="2">
    <citation type="journal article" date="2016" name="ISME J.">
        <title>Heterogeneous composition of key metabolic gene clusters in a vent mussel symbiont population.</title>
        <authorList>
            <person name="Ikuta T."/>
            <person name="Takaki Y."/>
            <person name="Nagai Y."/>
            <person name="Shimamura S."/>
            <person name="Tsuda M."/>
            <person name="Kawagucci S."/>
            <person name="Aoki Y."/>
            <person name="Inoue K."/>
            <person name="Teruya M."/>
            <person name="Satou K."/>
            <person name="Teruya K."/>
            <person name="Shimoji M."/>
            <person name="Tamotsu H."/>
            <person name="Hirano T."/>
            <person name="Maruyama T."/>
            <person name="Yoshida T."/>
        </authorList>
    </citation>
    <scope>NUCLEOTIDE SEQUENCE [LARGE SCALE GENOMIC DNA]</scope>
    <source>
        <strain evidence="11 12">Myojin Knoll</strain>
    </source>
</reference>